<dbReference type="EMBL" id="MU806726">
    <property type="protein sequence ID" value="KAJ3833305.1"/>
    <property type="molecule type" value="Genomic_DNA"/>
</dbReference>
<feature type="compositionally biased region" description="Basic and acidic residues" evidence="1">
    <location>
        <begin position="242"/>
        <end position="253"/>
    </location>
</feature>
<name>A0AA38NZC1_9AGAR</name>
<comment type="caution">
    <text evidence="2">The sequence shown here is derived from an EMBL/GenBank/DDBJ whole genome shotgun (WGS) entry which is preliminary data.</text>
</comment>
<feature type="region of interest" description="Disordered" evidence="1">
    <location>
        <begin position="227"/>
        <end position="253"/>
    </location>
</feature>
<dbReference type="Proteomes" id="UP001163846">
    <property type="component" value="Unassembled WGS sequence"/>
</dbReference>
<dbReference type="AlphaFoldDB" id="A0AA38NZC1"/>
<reference evidence="2" key="1">
    <citation type="submission" date="2022-08" db="EMBL/GenBank/DDBJ databases">
        <authorList>
            <consortium name="DOE Joint Genome Institute"/>
            <person name="Min B."/>
            <person name="Riley R."/>
            <person name="Sierra-Patev S."/>
            <person name="Naranjo-Ortiz M."/>
            <person name="Looney B."/>
            <person name="Konkel Z."/>
            <person name="Slot J.C."/>
            <person name="Sakamoto Y."/>
            <person name="Steenwyk J.L."/>
            <person name="Rokas A."/>
            <person name="Carro J."/>
            <person name="Camarero S."/>
            <person name="Ferreira P."/>
            <person name="Molpeceres G."/>
            <person name="Ruiz-Duenas F.J."/>
            <person name="Serrano A."/>
            <person name="Henrissat B."/>
            <person name="Drula E."/>
            <person name="Hughes K.W."/>
            <person name="Mata J.L."/>
            <person name="Ishikawa N.K."/>
            <person name="Vargas-Isla R."/>
            <person name="Ushijima S."/>
            <person name="Smith C.A."/>
            <person name="Ahrendt S."/>
            <person name="Andreopoulos W."/>
            <person name="He G."/>
            <person name="Labutti K."/>
            <person name="Lipzen A."/>
            <person name="Ng V."/>
            <person name="Sandor L."/>
            <person name="Barry K."/>
            <person name="Martinez A.T."/>
            <person name="Xiao Y."/>
            <person name="Gibbons J.G."/>
            <person name="Terashima K."/>
            <person name="Hibbett D.S."/>
            <person name="Grigoriev I.V."/>
        </authorList>
    </citation>
    <scope>NUCLEOTIDE SEQUENCE</scope>
    <source>
        <strain evidence="2">TFB9207</strain>
    </source>
</reference>
<sequence length="253" mass="29381">MPVIRTRDVVRGPTVPLRGNVDSQKSSAIRTYSLSQTVQHKKNLLEDRKKAKSSTDDVLDFGAYLDIYCDDFDEENSTEYPSELRPVPDIEDQALENPDEGWEDVEDEETQLYREAEAFYRTFYYRDHRTRRNKIFIDQQRWRPQIEGMATAYMDYCFRRAEGGAAVDDERIFLQSTKAIDVFVYGTGVPGCAGFRVGWPIRVGQANADVRVFGFFFSPLLTSTSRNRRKYHQGPTKQHNGNMREQRCKETKT</sequence>
<protein>
    <submittedName>
        <fullName evidence="2">Uncharacterized protein</fullName>
    </submittedName>
</protein>
<evidence type="ECO:0000313" key="2">
    <source>
        <dbReference type="EMBL" id="KAJ3833305.1"/>
    </source>
</evidence>
<evidence type="ECO:0000313" key="3">
    <source>
        <dbReference type="Proteomes" id="UP001163846"/>
    </source>
</evidence>
<organism evidence="2 3">
    <name type="scientific">Lentinula raphanica</name>
    <dbReference type="NCBI Taxonomy" id="153919"/>
    <lineage>
        <taxon>Eukaryota</taxon>
        <taxon>Fungi</taxon>
        <taxon>Dikarya</taxon>
        <taxon>Basidiomycota</taxon>
        <taxon>Agaricomycotina</taxon>
        <taxon>Agaricomycetes</taxon>
        <taxon>Agaricomycetidae</taxon>
        <taxon>Agaricales</taxon>
        <taxon>Marasmiineae</taxon>
        <taxon>Omphalotaceae</taxon>
        <taxon>Lentinula</taxon>
    </lineage>
</organism>
<evidence type="ECO:0000256" key="1">
    <source>
        <dbReference type="SAM" id="MobiDB-lite"/>
    </source>
</evidence>
<proteinExistence type="predicted"/>
<gene>
    <name evidence="2" type="ORF">F5878DRAFT_646051</name>
</gene>
<keyword evidence="3" id="KW-1185">Reference proteome</keyword>
<accession>A0AA38NZC1</accession>